<evidence type="ECO:0000256" key="1">
    <source>
        <dbReference type="SAM" id="Phobius"/>
    </source>
</evidence>
<gene>
    <name evidence="2" type="ORF">L596_017361</name>
</gene>
<sequence length="106" mass="12385">MILYTLLNLFAEYKNAFTDNFDAGQTFLKGFLISLQVMAIGYLWIKHHPRQSLKAYWKCQNSRPVAQIVPDVMEFHHQAQHQRLPVQALCRENLQEESGSARQRLP</sequence>
<accession>A0A4U5N1T2</accession>
<keyword evidence="1" id="KW-1133">Transmembrane helix</keyword>
<organism evidence="2 3">
    <name type="scientific">Steinernema carpocapsae</name>
    <name type="common">Entomopathogenic nematode</name>
    <dbReference type="NCBI Taxonomy" id="34508"/>
    <lineage>
        <taxon>Eukaryota</taxon>
        <taxon>Metazoa</taxon>
        <taxon>Ecdysozoa</taxon>
        <taxon>Nematoda</taxon>
        <taxon>Chromadorea</taxon>
        <taxon>Rhabditida</taxon>
        <taxon>Tylenchina</taxon>
        <taxon>Panagrolaimomorpha</taxon>
        <taxon>Strongyloidoidea</taxon>
        <taxon>Steinernematidae</taxon>
        <taxon>Steinernema</taxon>
    </lineage>
</organism>
<keyword evidence="1" id="KW-0472">Membrane</keyword>
<reference evidence="2 3" key="1">
    <citation type="journal article" date="2015" name="Genome Biol.">
        <title>Comparative genomics of Steinernema reveals deeply conserved gene regulatory networks.</title>
        <authorList>
            <person name="Dillman A.R."/>
            <person name="Macchietto M."/>
            <person name="Porter C.F."/>
            <person name="Rogers A."/>
            <person name="Williams B."/>
            <person name="Antoshechkin I."/>
            <person name="Lee M.M."/>
            <person name="Goodwin Z."/>
            <person name="Lu X."/>
            <person name="Lewis E.E."/>
            <person name="Goodrich-Blair H."/>
            <person name="Stock S.P."/>
            <person name="Adams B.J."/>
            <person name="Sternberg P.W."/>
            <person name="Mortazavi A."/>
        </authorList>
    </citation>
    <scope>NUCLEOTIDE SEQUENCE [LARGE SCALE GENOMIC DNA]</scope>
    <source>
        <strain evidence="2 3">ALL</strain>
    </source>
</reference>
<proteinExistence type="predicted"/>
<dbReference type="EMBL" id="AZBU02000005">
    <property type="protein sequence ID" value="TKR76184.1"/>
    <property type="molecule type" value="Genomic_DNA"/>
</dbReference>
<comment type="caution">
    <text evidence="2">The sequence shown here is derived from an EMBL/GenBank/DDBJ whole genome shotgun (WGS) entry which is preliminary data.</text>
</comment>
<keyword evidence="1" id="KW-0812">Transmembrane</keyword>
<keyword evidence="3" id="KW-1185">Reference proteome</keyword>
<feature type="transmembrane region" description="Helical" evidence="1">
    <location>
        <begin position="27"/>
        <end position="45"/>
    </location>
</feature>
<dbReference type="AlphaFoldDB" id="A0A4U5N1T2"/>
<evidence type="ECO:0000313" key="2">
    <source>
        <dbReference type="EMBL" id="TKR76184.1"/>
    </source>
</evidence>
<name>A0A4U5N1T2_STECR</name>
<evidence type="ECO:0000313" key="3">
    <source>
        <dbReference type="Proteomes" id="UP000298663"/>
    </source>
</evidence>
<protein>
    <submittedName>
        <fullName evidence="2">Uncharacterized protein</fullName>
    </submittedName>
</protein>
<reference evidence="2 3" key="2">
    <citation type="journal article" date="2019" name="G3 (Bethesda)">
        <title>Hybrid Assembly of the Genome of the Entomopathogenic Nematode Steinernema carpocapsae Identifies the X-Chromosome.</title>
        <authorList>
            <person name="Serra L."/>
            <person name="Macchietto M."/>
            <person name="Macias-Munoz A."/>
            <person name="McGill C.J."/>
            <person name="Rodriguez I.M."/>
            <person name="Rodriguez B."/>
            <person name="Murad R."/>
            <person name="Mortazavi A."/>
        </authorList>
    </citation>
    <scope>NUCLEOTIDE SEQUENCE [LARGE SCALE GENOMIC DNA]</scope>
    <source>
        <strain evidence="2 3">ALL</strain>
    </source>
</reference>
<dbReference type="Proteomes" id="UP000298663">
    <property type="component" value="Unassembled WGS sequence"/>
</dbReference>